<dbReference type="InterPro" id="IPR036922">
    <property type="entry name" value="Rieske_2Fe-2S_sf"/>
</dbReference>
<evidence type="ECO:0000256" key="21">
    <source>
        <dbReference type="RuleBase" id="RU004497"/>
    </source>
</evidence>
<evidence type="ECO:0000256" key="5">
    <source>
        <dbReference type="ARBA" id="ARBA00012951"/>
    </source>
</evidence>
<keyword evidence="9 20" id="KW-0812">Transmembrane</keyword>
<keyword evidence="18" id="KW-1015">Disulfide bond</keyword>
<comment type="subcellular location">
    <subcellularLocation>
        <location evidence="2">Cell membrane</location>
        <topology evidence="2">Single-pass membrane protein</topology>
    </subcellularLocation>
</comment>
<evidence type="ECO:0000256" key="10">
    <source>
        <dbReference type="ARBA" id="ARBA00022714"/>
    </source>
</evidence>
<evidence type="ECO:0000256" key="15">
    <source>
        <dbReference type="ARBA" id="ARBA00023004"/>
    </source>
</evidence>
<feature type="domain" description="Rieske" evidence="22">
    <location>
        <begin position="88"/>
        <end position="181"/>
    </location>
</feature>
<keyword evidence="24" id="KW-1185">Reference proteome</keyword>
<comment type="function">
    <text evidence="1">Component of the ubiquinol-cytochrome c reductase complex (complex III or cytochrome b-c1 complex), which is a respiratory chain that generates an electrochemical potential coupled to ATP synthesis.</text>
</comment>
<dbReference type="FunFam" id="2.102.10.10:FF:000001">
    <property type="entry name" value="Cytochrome b-c1 complex subunit Rieske, mitochondrial"/>
    <property type="match status" value="1"/>
</dbReference>
<name>A0A1G7WFI4_9PROT</name>
<dbReference type="PROSITE" id="PS51296">
    <property type="entry name" value="RIESKE"/>
    <property type="match status" value="1"/>
</dbReference>
<dbReference type="Pfam" id="PF00355">
    <property type="entry name" value="Rieske"/>
    <property type="match status" value="1"/>
</dbReference>
<dbReference type="EC" id="7.1.1.8" evidence="5 20"/>
<evidence type="ECO:0000256" key="11">
    <source>
        <dbReference type="ARBA" id="ARBA00022723"/>
    </source>
</evidence>
<dbReference type="AlphaFoldDB" id="A0A1G7WFI4"/>
<dbReference type="InterPro" id="IPR017941">
    <property type="entry name" value="Rieske_2Fe-2S"/>
</dbReference>
<dbReference type="OrthoDB" id="9767869at2"/>
<keyword evidence="14 20" id="KW-1133">Transmembrane helix</keyword>
<dbReference type="InterPro" id="IPR006317">
    <property type="entry name" value="Ubiquinol_cyt_c_Rdtase_Fe-S-su"/>
</dbReference>
<sequence>MAETATPEQLDTDGESRRDFLLYATSAVGGVGTLLAIWPFIDSMSPAADTLALSSIEVDLSMIEVGQAIKVKWRGQPVFIRHRTEEEISAAQSQDISKLRDPEPDEARVQNPEWLIVIGICTHLGCIPLGTKEGEPRGDWNGWYCPCHGSHYDTAGRIRKGPAPRNLDLPEYTFLDDATVKIG</sequence>
<keyword evidence="17 20" id="KW-0472">Membrane</keyword>
<evidence type="ECO:0000256" key="6">
    <source>
        <dbReference type="ARBA" id="ARBA00019816"/>
    </source>
</evidence>
<dbReference type="PRINTS" id="PR00162">
    <property type="entry name" value="RIESKE"/>
</dbReference>
<comment type="catalytic activity">
    <reaction evidence="19 20">
        <text>a quinol + 2 Fe(III)-[cytochrome c](out) = a quinone + 2 Fe(II)-[cytochrome c](out) + 2 H(+)(out)</text>
        <dbReference type="Rhea" id="RHEA:11484"/>
        <dbReference type="Rhea" id="RHEA-COMP:10350"/>
        <dbReference type="Rhea" id="RHEA-COMP:14399"/>
        <dbReference type="ChEBI" id="CHEBI:15378"/>
        <dbReference type="ChEBI" id="CHEBI:24646"/>
        <dbReference type="ChEBI" id="CHEBI:29033"/>
        <dbReference type="ChEBI" id="CHEBI:29034"/>
        <dbReference type="ChEBI" id="CHEBI:132124"/>
        <dbReference type="EC" id="7.1.1.8"/>
    </reaction>
</comment>
<reference evidence="24" key="1">
    <citation type="submission" date="2016-10" db="EMBL/GenBank/DDBJ databases">
        <authorList>
            <person name="Varghese N."/>
            <person name="Submissions S."/>
        </authorList>
    </citation>
    <scope>NUCLEOTIDE SEQUENCE [LARGE SCALE GENOMIC DNA]</scope>
    <source>
        <strain evidence="24">930I</strain>
    </source>
</reference>
<keyword evidence="15" id="KW-0408">Iron</keyword>
<dbReference type="InterPro" id="IPR005805">
    <property type="entry name" value="Rieske_Fe-S_prot_C"/>
</dbReference>
<keyword evidence="16" id="KW-0411">Iron-sulfur</keyword>
<dbReference type="InterPro" id="IPR006311">
    <property type="entry name" value="TAT_signal"/>
</dbReference>
<comment type="subunit">
    <text evidence="4 21">The main subunits of complex b-c1 are: cytochrome b, cytochrome c1 and the Rieske protein.</text>
</comment>
<keyword evidence="7 20" id="KW-0813">Transport</keyword>
<evidence type="ECO:0000256" key="1">
    <source>
        <dbReference type="ARBA" id="ARBA00002444"/>
    </source>
</evidence>
<dbReference type="GO" id="GO:0008121">
    <property type="term" value="F:quinol-cytochrome-c reductase activity"/>
    <property type="evidence" value="ECO:0007669"/>
    <property type="project" value="UniProtKB-EC"/>
</dbReference>
<gene>
    <name evidence="23" type="ORF">SAMN05421742_102177</name>
</gene>
<proteinExistence type="inferred from homology"/>
<dbReference type="Gene3D" id="1.20.5.510">
    <property type="entry name" value="Single helix bin"/>
    <property type="match status" value="1"/>
</dbReference>
<dbReference type="RefSeq" id="WP_092615747.1">
    <property type="nucleotide sequence ID" value="NZ_FNCV01000002.1"/>
</dbReference>
<dbReference type="GO" id="GO:0005886">
    <property type="term" value="C:plasma membrane"/>
    <property type="evidence" value="ECO:0007669"/>
    <property type="project" value="UniProtKB-SubCell"/>
</dbReference>
<dbReference type="NCBIfam" id="TIGR01416">
    <property type="entry name" value="Rieske_proteo"/>
    <property type="match status" value="1"/>
</dbReference>
<comment type="similarity">
    <text evidence="3">Belongs to the Rieske iron-sulfur protein family.</text>
</comment>
<feature type="transmembrane region" description="Helical" evidence="20">
    <location>
        <begin position="20"/>
        <end position="41"/>
    </location>
</feature>
<dbReference type="InterPro" id="IPR019470">
    <property type="entry name" value="Ubiq_cytC_Rdtase_Fe-S_su_TAT"/>
</dbReference>
<evidence type="ECO:0000259" key="22">
    <source>
        <dbReference type="PROSITE" id="PS51296"/>
    </source>
</evidence>
<evidence type="ECO:0000256" key="2">
    <source>
        <dbReference type="ARBA" id="ARBA00004162"/>
    </source>
</evidence>
<evidence type="ECO:0000256" key="13">
    <source>
        <dbReference type="ARBA" id="ARBA00022982"/>
    </source>
</evidence>
<evidence type="ECO:0000256" key="19">
    <source>
        <dbReference type="ARBA" id="ARBA00029351"/>
    </source>
</evidence>
<evidence type="ECO:0000256" key="3">
    <source>
        <dbReference type="ARBA" id="ARBA00010651"/>
    </source>
</evidence>
<keyword evidence="8" id="KW-1003">Cell membrane</keyword>
<evidence type="ECO:0000256" key="4">
    <source>
        <dbReference type="ARBA" id="ARBA00011649"/>
    </source>
</evidence>
<evidence type="ECO:0000256" key="14">
    <source>
        <dbReference type="ARBA" id="ARBA00022989"/>
    </source>
</evidence>
<evidence type="ECO:0000256" key="8">
    <source>
        <dbReference type="ARBA" id="ARBA00022475"/>
    </source>
</evidence>
<dbReference type="Gene3D" id="2.102.10.10">
    <property type="entry name" value="Rieske [2Fe-2S] iron-sulphur domain"/>
    <property type="match status" value="1"/>
</dbReference>
<evidence type="ECO:0000313" key="24">
    <source>
        <dbReference type="Proteomes" id="UP000217076"/>
    </source>
</evidence>
<evidence type="ECO:0000256" key="17">
    <source>
        <dbReference type="ARBA" id="ARBA00023136"/>
    </source>
</evidence>
<comment type="cofactor">
    <cofactor evidence="20">
        <name>[2Fe-2S] cluster</name>
        <dbReference type="ChEBI" id="CHEBI:190135"/>
    </cofactor>
    <text evidence="20">Binds 1 [2Fe-2S] cluster per subunit.</text>
</comment>
<dbReference type="PANTHER" id="PTHR10134">
    <property type="entry name" value="CYTOCHROME B-C1 COMPLEX SUBUNIT RIESKE, MITOCHONDRIAL"/>
    <property type="match status" value="1"/>
</dbReference>
<evidence type="ECO:0000256" key="20">
    <source>
        <dbReference type="RuleBase" id="RU004494"/>
    </source>
</evidence>
<keyword evidence="12" id="KW-1278">Translocase</keyword>
<dbReference type="InterPro" id="IPR014349">
    <property type="entry name" value="Rieske_Fe-S_prot"/>
</dbReference>
<evidence type="ECO:0000313" key="23">
    <source>
        <dbReference type="EMBL" id="SDG70624.1"/>
    </source>
</evidence>
<comment type="miscellaneous">
    <text evidence="20">The Rieske protein is a high potential 2Fe-2S protein.</text>
</comment>
<dbReference type="STRING" id="83401.SAMN05421742_102177"/>
<evidence type="ECO:0000256" key="9">
    <source>
        <dbReference type="ARBA" id="ARBA00022692"/>
    </source>
</evidence>
<dbReference type="CDD" id="cd03470">
    <property type="entry name" value="Rieske_cytochrome_bc1"/>
    <property type="match status" value="1"/>
</dbReference>
<evidence type="ECO:0000256" key="16">
    <source>
        <dbReference type="ARBA" id="ARBA00023014"/>
    </source>
</evidence>
<dbReference type="SUPFAM" id="SSF50022">
    <property type="entry name" value="ISP domain"/>
    <property type="match status" value="1"/>
</dbReference>
<evidence type="ECO:0000256" key="18">
    <source>
        <dbReference type="ARBA" id="ARBA00023157"/>
    </source>
</evidence>
<dbReference type="GO" id="GO:0046872">
    <property type="term" value="F:metal ion binding"/>
    <property type="evidence" value="ECO:0007669"/>
    <property type="project" value="UniProtKB-KW"/>
</dbReference>
<keyword evidence="10" id="KW-0001">2Fe-2S</keyword>
<accession>A0A1G7WFI4</accession>
<dbReference type="Proteomes" id="UP000217076">
    <property type="component" value="Unassembled WGS sequence"/>
</dbReference>
<dbReference type="GO" id="GO:0051537">
    <property type="term" value="F:2 iron, 2 sulfur cluster binding"/>
    <property type="evidence" value="ECO:0007669"/>
    <property type="project" value="UniProtKB-KW"/>
</dbReference>
<keyword evidence="11" id="KW-0479">Metal-binding</keyword>
<organism evidence="23 24">
    <name type="scientific">Roseospirillum parvum</name>
    <dbReference type="NCBI Taxonomy" id="83401"/>
    <lineage>
        <taxon>Bacteria</taxon>
        <taxon>Pseudomonadati</taxon>
        <taxon>Pseudomonadota</taxon>
        <taxon>Alphaproteobacteria</taxon>
        <taxon>Rhodospirillales</taxon>
        <taxon>Rhodospirillaceae</taxon>
        <taxon>Roseospirillum</taxon>
    </lineage>
</organism>
<dbReference type="EMBL" id="FNCV01000002">
    <property type="protein sequence ID" value="SDG70624.1"/>
    <property type="molecule type" value="Genomic_DNA"/>
</dbReference>
<protein>
    <recommendedName>
        <fullName evidence="6 20">Ubiquinol-cytochrome c reductase iron-sulfur subunit</fullName>
        <ecNumber evidence="5 20">7.1.1.8</ecNumber>
    </recommendedName>
</protein>
<dbReference type="Pfam" id="PF10399">
    <property type="entry name" value="UCR_Fe-S_N"/>
    <property type="match status" value="1"/>
</dbReference>
<keyword evidence="13 20" id="KW-0249">Electron transport</keyword>
<evidence type="ECO:0000256" key="12">
    <source>
        <dbReference type="ARBA" id="ARBA00022967"/>
    </source>
</evidence>
<evidence type="ECO:0000256" key="7">
    <source>
        <dbReference type="ARBA" id="ARBA00022448"/>
    </source>
</evidence>
<dbReference type="PROSITE" id="PS51318">
    <property type="entry name" value="TAT"/>
    <property type="match status" value="1"/>
</dbReference>